<evidence type="ECO:0000313" key="1">
    <source>
        <dbReference type="EMBL" id="RDL13613.1"/>
    </source>
</evidence>
<dbReference type="Gene3D" id="3.30.2000.20">
    <property type="match status" value="1"/>
</dbReference>
<dbReference type="RefSeq" id="WP_115148310.1">
    <property type="nucleotide sequence ID" value="NZ_QRAV01000024.1"/>
</dbReference>
<evidence type="ECO:0000313" key="2">
    <source>
        <dbReference type="Proteomes" id="UP000255365"/>
    </source>
</evidence>
<gene>
    <name evidence="1" type="ORF">DEU51_12490</name>
</gene>
<sequence>MSHNIIAAAFESRLLAWAKARAKPIKVVVENETYTPAAAETYLRAFTLPALTASNTLGGDHRVYTGVFQVNIVTPSGKYRTEASGIVDELAALFPLNLRIPRAGLVALVMTPVAPGPGIPDGNTFTVPASFQYRSDTTP</sequence>
<reference evidence="1 2" key="1">
    <citation type="submission" date="2018-07" db="EMBL/GenBank/DDBJ databases">
        <title>Genome sequencing of rice bacterial endophytes.</title>
        <authorList>
            <person name="Venturi V."/>
        </authorList>
    </citation>
    <scope>NUCLEOTIDE SEQUENCE [LARGE SCALE GENOMIC DNA]</scope>
    <source>
        <strain evidence="1 2">E2333</strain>
    </source>
</reference>
<organism evidence="1 2">
    <name type="scientific">Pseudomonas jessenii</name>
    <dbReference type="NCBI Taxonomy" id="77298"/>
    <lineage>
        <taxon>Bacteria</taxon>
        <taxon>Pseudomonadati</taxon>
        <taxon>Pseudomonadota</taxon>
        <taxon>Gammaproteobacteria</taxon>
        <taxon>Pseudomonadales</taxon>
        <taxon>Pseudomonadaceae</taxon>
        <taxon>Pseudomonas</taxon>
    </lineage>
</organism>
<name>A0A370S1I3_PSEJE</name>
<dbReference type="Proteomes" id="UP000255365">
    <property type="component" value="Unassembled WGS sequence"/>
</dbReference>
<comment type="caution">
    <text evidence="1">The sequence shown here is derived from an EMBL/GenBank/DDBJ whole genome shotgun (WGS) entry which is preliminary data.</text>
</comment>
<accession>A0A370S1I3</accession>
<dbReference type="AlphaFoldDB" id="A0A370S1I3"/>
<protein>
    <submittedName>
        <fullName evidence="1">Uncharacterized protein DUF4128</fullName>
    </submittedName>
</protein>
<dbReference type="Pfam" id="PF13554">
    <property type="entry name" value="Phage_tail_terminator_5"/>
    <property type="match status" value="1"/>
</dbReference>
<proteinExistence type="predicted"/>
<dbReference type="EMBL" id="QRAV01000024">
    <property type="protein sequence ID" value="RDL13613.1"/>
    <property type="molecule type" value="Genomic_DNA"/>
</dbReference>
<dbReference type="InterPro" id="IPR025395">
    <property type="entry name" value="Phage_tail_terminator-like"/>
</dbReference>